<dbReference type="RefSeq" id="WP_039679906.1">
    <property type="nucleotide sequence ID" value="NZ_JAXECK010000012.1"/>
</dbReference>
<evidence type="ECO:0000313" key="1">
    <source>
        <dbReference type="EMBL" id="KHS57015.1"/>
    </source>
</evidence>
<dbReference type="AlphaFoldDB" id="A0A0B3WR41"/>
<gene>
    <name evidence="1" type="ORF">QX51_10685</name>
</gene>
<protein>
    <submittedName>
        <fullName evidence="1">Uncharacterized protein</fullName>
    </submittedName>
</protein>
<sequence length="133" mass="16238">MCKITDFYQFKYCRGNYFINVFINKESAEGIKSLLIEKLKEKKLSKEYRCVYTILKDKINENMKESIYVKLRINKCYLQYLKDLYYDFYDREESVYIKEVICHLQYFINEDGDNIINFYDLIENTKIKALSKM</sequence>
<keyword evidence="2" id="KW-1185">Reference proteome</keyword>
<organism evidence="1 2">
    <name type="scientific">Terrisporobacter othiniensis</name>
    <dbReference type="NCBI Taxonomy" id="1577792"/>
    <lineage>
        <taxon>Bacteria</taxon>
        <taxon>Bacillati</taxon>
        <taxon>Bacillota</taxon>
        <taxon>Clostridia</taxon>
        <taxon>Peptostreptococcales</taxon>
        <taxon>Peptostreptococcaceae</taxon>
        <taxon>Terrisporobacter</taxon>
    </lineage>
</organism>
<accession>A0A0B3WR41</accession>
<reference evidence="1 2" key="1">
    <citation type="submission" date="2014-12" db="EMBL/GenBank/DDBJ databases">
        <title>Draft genome sequence of Terrisporobacter sp. 08-306576, isolated from the blood culture of a bacteremia patient.</title>
        <authorList>
            <person name="Lund L.C."/>
            <person name="Sydenham T.V."/>
            <person name="Hogh S.V."/>
            <person name="Skov M.N."/>
            <person name="Kemp M."/>
            <person name="Justesen U.S."/>
        </authorList>
    </citation>
    <scope>NUCLEOTIDE SEQUENCE [LARGE SCALE GENOMIC DNA]</scope>
    <source>
        <strain evidence="1 2">08-306576</strain>
    </source>
</reference>
<evidence type="ECO:0000313" key="2">
    <source>
        <dbReference type="Proteomes" id="UP000031189"/>
    </source>
</evidence>
<dbReference type="EMBL" id="JWHR01000097">
    <property type="protein sequence ID" value="KHS57015.1"/>
    <property type="molecule type" value="Genomic_DNA"/>
</dbReference>
<proteinExistence type="predicted"/>
<dbReference type="OrthoDB" id="1751668at2"/>
<comment type="caution">
    <text evidence="1">The sequence shown here is derived from an EMBL/GenBank/DDBJ whole genome shotgun (WGS) entry which is preliminary data.</text>
</comment>
<name>A0A0B3WR41_9FIRM</name>
<dbReference type="Proteomes" id="UP000031189">
    <property type="component" value="Unassembled WGS sequence"/>
</dbReference>